<dbReference type="Gene3D" id="2.60.40.1790">
    <property type="entry name" value="Fungal immunomodulatory protein Fve"/>
    <property type="match status" value="2"/>
</dbReference>
<dbReference type="Pfam" id="PF07714">
    <property type="entry name" value="PK_Tyr_Ser-Thr"/>
    <property type="match status" value="2"/>
</dbReference>
<evidence type="ECO:0000256" key="2">
    <source>
        <dbReference type="SAM" id="MobiDB-lite"/>
    </source>
</evidence>
<feature type="compositionally biased region" description="Polar residues" evidence="2">
    <location>
        <begin position="513"/>
        <end position="534"/>
    </location>
</feature>
<dbReference type="SMART" id="SM00220">
    <property type="entry name" value="S_TKc"/>
    <property type="match status" value="1"/>
</dbReference>
<dbReference type="InterPro" id="IPR053742">
    <property type="entry name" value="Fungal_ImmunoLectin_sf"/>
</dbReference>
<keyword evidence="1" id="KW-0067">ATP-binding</keyword>
<dbReference type="InterPro" id="IPR011009">
    <property type="entry name" value="Kinase-like_dom_sf"/>
</dbReference>
<keyword evidence="1" id="KW-0547">Nucleotide-binding</keyword>
<dbReference type="Gene3D" id="1.10.510.10">
    <property type="entry name" value="Transferase(Phosphotransferase) domain 1"/>
    <property type="match status" value="1"/>
</dbReference>
<evidence type="ECO:0000256" key="1">
    <source>
        <dbReference type="PROSITE-ProRule" id="PRU10141"/>
    </source>
</evidence>
<dbReference type="OrthoDB" id="10261027at2759"/>
<proteinExistence type="predicted"/>
<dbReference type="EMBL" id="MU155533">
    <property type="protein sequence ID" value="KAF9472457.1"/>
    <property type="molecule type" value="Genomic_DNA"/>
</dbReference>
<dbReference type="Pfam" id="PF09259">
    <property type="entry name" value="Fve"/>
    <property type="match status" value="2"/>
</dbReference>
<dbReference type="GO" id="GO:0002682">
    <property type="term" value="P:regulation of immune system process"/>
    <property type="evidence" value="ECO:0007669"/>
    <property type="project" value="InterPro"/>
</dbReference>
<name>A0A9P5YMD7_9AGAR</name>
<protein>
    <recommendedName>
        <fullName evidence="3">Protein kinase domain-containing protein</fullName>
    </recommendedName>
</protein>
<dbReference type="InterPro" id="IPR015339">
    <property type="entry name" value="Immunomodulatory_FIP-Fve_fun"/>
</dbReference>
<dbReference type="InterPro" id="IPR036344">
    <property type="entry name" value="FIP_sf"/>
</dbReference>
<dbReference type="GO" id="GO:0030246">
    <property type="term" value="F:carbohydrate binding"/>
    <property type="evidence" value="ECO:0007669"/>
    <property type="project" value="InterPro"/>
</dbReference>
<comment type="caution">
    <text evidence="4">The sequence shown here is derived from an EMBL/GenBank/DDBJ whole genome shotgun (WGS) entry which is preliminary data.</text>
</comment>
<dbReference type="CDD" id="cd21037">
    <property type="entry name" value="MLKL_NTD"/>
    <property type="match status" value="1"/>
</dbReference>
<dbReference type="AlphaFoldDB" id="A0A9P5YMD7"/>
<accession>A0A9P5YMD7</accession>
<dbReference type="PROSITE" id="PS00107">
    <property type="entry name" value="PROTEIN_KINASE_ATP"/>
    <property type="match status" value="1"/>
</dbReference>
<dbReference type="PROSITE" id="PS50011">
    <property type="entry name" value="PROTEIN_KINASE_DOM"/>
    <property type="match status" value="1"/>
</dbReference>
<dbReference type="GO" id="GO:0005524">
    <property type="term" value="F:ATP binding"/>
    <property type="evidence" value="ECO:0007669"/>
    <property type="project" value="UniProtKB-UniRule"/>
</dbReference>
<dbReference type="Proteomes" id="UP000807469">
    <property type="component" value="Unassembled WGS sequence"/>
</dbReference>
<feature type="region of interest" description="Disordered" evidence="2">
    <location>
        <begin position="495"/>
        <end position="540"/>
    </location>
</feature>
<sequence length="843" mass="93321">MAELMAGLTVPAILSGAYSALRTAYNLYDATKSRREQVRLMLSRCEDLVTETAKWAQSHAHLSEDVLVGAQRIQSACESVKELIENLNKKGFVWCLLNADKIDGQVQLSREKIQDAFTIFEFHAHFDIASFQADLVRAQIQDKGDLSALLYKLAENDRQILDAIQDQSGVYKRLEDLLIGVYKHVQHIPVTDDLTPENRFLRTAADALGRRYNISADRKFAAYILSSFEVEEIQGGLIGSGATGQVFTGEWRGSIVAIKRMHVQDARVINDKDRRTLRHEVKIWATLHHENILPLYGACPDADVSCDVAANVLVNGEHRALLADFGLSVVMNDIRSRSTYSKELQDKARGTMAWMAPEVHSGSQPDKAADVYSLAMTIWEIFNEKNPFSGIRLEALSDVVRGGTRPPQLPGFPEGNKVWDIVKDCWAGDPKSRPESAEVMTRLKRLMKTEIPSGFFGDSVFDPLSKISAAARNSEYRTNDNSSNSLTTISWATAKDTRESTASHSKQSESRNIHSSPSQVSAKGTSSAAESSTPDPKDPVWTSIVQAFPPQWKYVSWGARHYVDEVTIPVVLIDKQYKYRILSGGSDLGIRDAYELSADGSQRINFLEYNKGYGIIDSMHIKVFVVDPDGNEALVAYWNPRDKPLTNLESEYARQVRASGVRWIADNSLVSSVVLKRVLNDKDYMLRVLRDDVDLGVRPASPLTADKSLTIDLKAYNGGQGIPMQSLIKLLVVDSDVGGIGVLVTGWWQPPGVDPNLLFHSRAPRVSYDSKSSLNAPTALSRFPSSSSALDKTSSTPNLSSASSSLPLFVPSVSYTPPPSLAQIPDGQPAPPAKKRHFWRPWK</sequence>
<feature type="compositionally biased region" description="Basic residues" evidence="2">
    <location>
        <begin position="833"/>
        <end position="843"/>
    </location>
</feature>
<feature type="compositionally biased region" description="Low complexity" evidence="2">
    <location>
        <begin position="785"/>
        <end position="804"/>
    </location>
</feature>
<feature type="compositionally biased region" description="Basic and acidic residues" evidence="2">
    <location>
        <begin position="495"/>
        <end position="512"/>
    </location>
</feature>
<dbReference type="InterPro" id="IPR001245">
    <property type="entry name" value="Ser-Thr/Tyr_kinase_cat_dom"/>
</dbReference>
<dbReference type="InterPro" id="IPR051681">
    <property type="entry name" value="Ser/Thr_Kinases-Pseudokinases"/>
</dbReference>
<feature type="binding site" evidence="1">
    <location>
        <position position="259"/>
    </location>
    <ligand>
        <name>ATP</name>
        <dbReference type="ChEBI" id="CHEBI:30616"/>
    </ligand>
</feature>
<dbReference type="PANTHER" id="PTHR44329">
    <property type="entry name" value="SERINE/THREONINE-PROTEIN KINASE TNNI3K-RELATED"/>
    <property type="match status" value="1"/>
</dbReference>
<organism evidence="4 5">
    <name type="scientific">Pholiota conissans</name>
    <dbReference type="NCBI Taxonomy" id="109636"/>
    <lineage>
        <taxon>Eukaryota</taxon>
        <taxon>Fungi</taxon>
        <taxon>Dikarya</taxon>
        <taxon>Basidiomycota</taxon>
        <taxon>Agaricomycotina</taxon>
        <taxon>Agaricomycetes</taxon>
        <taxon>Agaricomycetidae</taxon>
        <taxon>Agaricales</taxon>
        <taxon>Agaricineae</taxon>
        <taxon>Strophariaceae</taxon>
        <taxon>Pholiota</taxon>
    </lineage>
</organism>
<dbReference type="InterPro" id="IPR017441">
    <property type="entry name" value="Protein_kinase_ATP_BS"/>
</dbReference>
<reference evidence="4" key="1">
    <citation type="submission" date="2020-11" db="EMBL/GenBank/DDBJ databases">
        <authorList>
            <consortium name="DOE Joint Genome Institute"/>
            <person name="Ahrendt S."/>
            <person name="Riley R."/>
            <person name="Andreopoulos W."/>
            <person name="Labutti K."/>
            <person name="Pangilinan J."/>
            <person name="Ruiz-Duenas F.J."/>
            <person name="Barrasa J.M."/>
            <person name="Sanchez-Garcia M."/>
            <person name="Camarero S."/>
            <person name="Miyauchi S."/>
            <person name="Serrano A."/>
            <person name="Linde D."/>
            <person name="Babiker R."/>
            <person name="Drula E."/>
            <person name="Ayuso-Fernandez I."/>
            <person name="Pacheco R."/>
            <person name="Padilla G."/>
            <person name="Ferreira P."/>
            <person name="Barriuso J."/>
            <person name="Kellner H."/>
            <person name="Castanera R."/>
            <person name="Alfaro M."/>
            <person name="Ramirez L."/>
            <person name="Pisabarro A.G."/>
            <person name="Kuo A."/>
            <person name="Tritt A."/>
            <person name="Lipzen A."/>
            <person name="He G."/>
            <person name="Yan M."/>
            <person name="Ng V."/>
            <person name="Cullen D."/>
            <person name="Martin F."/>
            <person name="Rosso M.-N."/>
            <person name="Henrissat B."/>
            <person name="Hibbett D."/>
            <person name="Martinez A.T."/>
            <person name="Grigoriev I.V."/>
        </authorList>
    </citation>
    <scope>NUCLEOTIDE SEQUENCE</scope>
    <source>
        <strain evidence="4">CIRM-BRFM 674</strain>
    </source>
</reference>
<dbReference type="InterPro" id="IPR000719">
    <property type="entry name" value="Prot_kinase_dom"/>
</dbReference>
<evidence type="ECO:0000259" key="3">
    <source>
        <dbReference type="PROSITE" id="PS50011"/>
    </source>
</evidence>
<dbReference type="SUPFAM" id="SSF56112">
    <property type="entry name" value="Protein kinase-like (PK-like)"/>
    <property type="match status" value="1"/>
</dbReference>
<gene>
    <name evidence="4" type="ORF">BDN70DRAFT_900529</name>
</gene>
<evidence type="ECO:0000313" key="4">
    <source>
        <dbReference type="EMBL" id="KAF9472457.1"/>
    </source>
</evidence>
<keyword evidence="5" id="KW-1185">Reference proteome</keyword>
<dbReference type="InterPro" id="IPR059179">
    <property type="entry name" value="MLKL-like_MCAfunc"/>
</dbReference>
<feature type="region of interest" description="Disordered" evidence="2">
    <location>
        <begin position="780"/>
        <end position="804"/>
    </location>
</feature>
<dbReference type="SUPFAM" id="SSF101542">
    <property type="entry name" value="Fungal immunomodulatory protein, FIP"/>
    <property type="match status" value="2"/>
</dbReference>
<feature type="region of interest" description="Disordered" evidence="2">
    <location>
        <begin position="819"/>
        <end position="843"/>
    </location>
</feature>
<dbReference type="Gene3D" id="3.30.200.20">
    <property type="entry name" value="Phosphorylase Kinase, domain 1"/>
    <property type="match status" value="1"/>
</dbReference>
<feature type="domain" description="Protein kinase" evidence="3">
    <location>
        <begin position="7"/>
        <end position="456"/>
    </location>
</feature>
<dbReference type="GO" id="GO:0004674">
    <property type="term" value="F:protein serine/threonine kinase activity"/>
    <property type="evidence" value="ECO:0007669"/>
    <property type="project" value="TreeGrafter"/>
</dbReference>
<evidence type="ECO:0000313" key="5">
    <source>
        <dbReference type="Proteomes" id="UP000807469"/>
    </source>
</evidence>